<dbReference type="InterPro" id="IPR011047">
    <property type="entry name" value="Quinoprotein_ADH-like_sf"/>
</dbReference>
<evidence type="ECO:0000313" key="4">
    <source>
        <dbReference type="EMBL" id="EGD75177.1"/>
    </source>
</evidence>
<dbReference type="GO" id="GO:0043041">
    <property type="term" value="P:amino acid activation for nonribosomal peptide biosynthetic process"/>
    <property type="evidence" value="ECO:0007669"/>
    <property type="project" value="TreeGrafter"/>
</dbReference>
<feature type="domain" description="AMP-dependent synthetase/ligase" evidence="2">
    <location>
        <begin position="97"/>
        <end position="389"/>
    </location>
</feature>
<dbReference type="eggNOG" id="KOG1178">
    <property type="taxonomic scope" value="Eukaryota"/>
</dbReference>
<dbReference type="InterPro" id="IPR042099">
    <property type="entry name" value="ANL_N_sf"/>
</dbReference>
<protein>
    <submittedName>
        <fullName evidence="4">Uncharacterized protein</fullName>
    </submittedName>
</protein>
<dbReference type="EMBL" id="GL832971">
    <property type="protein sequence ID" value="EGD75177.1"/>
    <property type="molecule type" value="Genomic_DNA"/>
</dbReference>
<reference evidence="4" key="1">
    <citation type="submission" date="2009-08" db="EMBL/GenBank/DDBJ databases">
        <title>Annotation of Salpingoeca rosetta.</title>
        <authorList>
            <consortium name="The Broad Institute Genome Sequencing Platform"/>
            <person name="Russ C."/>
            <person name="Cuomo C."/>
            <person name="Burger G."/>
            <person name="Gray M.W."/>
            <person name="Holland P.W.H."/>
            <person name="King N."/>
            <person name="Lang F.B.F."/>
            <person name="Roger A.J."/>
            <person name="Ruiz-Trillo I."/>
            <person name="Young S.K."/>
            <person name="Zeng Q."/>
            <person name="Gargeya S."/>
            <person name="Alvarado L."/>
            <person name="Berlin A."/>
            <person name="Chapman S.B."/>
            <person name="Chen Z."/>
            <person name="Freedman E."/>
            <person name="Gellesch M."/>
            <person name="Goldberg J."/>
            <person name="Griggs A."/>
            <person name="Gujja S."/>
            <person name="Heilman E."/>
            <person name="Heiman D."/>
            <person name="Howarth C."/>
            <person name="Mehta T."/>
            <person name="Neiman D."/>
            <person name="Pearson M."/>
            <person name="Roberts A."/>
            <person name="Saif S."/>
            <person name="Shea T."/>
            <person name="Shenoy N."/>
            <person name="Sisk P."/>
            <person name="Stolte C."/>
            <person name="Sykes S."/>
            <person name="White J."/>
            <person name="Yandava C."/>
            <person name="Haas B."/>
            <person name="Nusbaum C."/>
            <person name="Birren B."/>
        </authorList>
    </citation>
    <scope>NUCLEOTIDE SEQUENCE [LARGE SCALE GENOMIC DNA]</scope>
    <source>
        <strain evidence="4">ATCC 50818</strain>
    </source>
</reference>
<evidence type="ECO:0000259" key="3">
    <source>
        <dbReference type="Pfam" id="PF13360"/>
    </source>
</evidence>
<dbReference type="GeneID" id="16072790"/>
<dbReference type="FunCoup" id="F2UEX7">
    <property type="interactions" value="976"/>
</dbReference>
<dbReference type="SUPFAM" id="SSF50998">
    <property type="entry name" value="Quinoprotein alcohol dehydrogenase-like"/>
    <property type="match status" value="1"/>
</dbReference>
<feature type="compositionally biased region" description="Low complexity" evidence="1">
    <location>
        <begin position="922"/>
        <end position="941"/>
    </location>
</feature>
<dbReference type="InterPro" id="IPR052091">
    <property type="entry name" value="Beta-ala_Activ/Resist"/>
</dbReference>
<organism evidence="5">
    <name type="scientific">Salpingoeca rosetta (strain ATCC 50818 / BSB-021)</name>
    <dbReference type="NCBI Taxonomy" id="946362"/>
    <lineage>
        <taxon>Eukaryota</taxon>
        <taxon>Choanoflagellata</taxon>
        <taxon>Craspedida</taxon>
        <taxon>Salpingoecidae</taxon>
        <taxon>Salpingoeca</taxon>
    </lineage>
</organism>
<dbReference type="PANTHER" id="PTHR44394">
    <property type="entry name" value="BETA-ALANINE-ACTIVATING ENZYME"/>
    <property type="match status" value="1"/>
</dbReference>
<dbReference type="OrthoDB" id="408177at2759"/>
<proteinExistence type="predicted"/>
<feature type="region of interest" description="Disordered" evidence="1">
    <location>
        <begin position="1054"/>
        <end position="1082"/>
    </location>
</feature>
<dbReference type="InterPro" id="IPR000873">
    <property type="entry name" value="AMP-dep_synth/lig_dom"/>
</dbReference>
<dbReference type="STRING" id="946362.F2UEX7"/>
<keyword evidence="5" id="KW-1185">Reference proteome</keyword>
<accession>F2UEX7</accession>
<feature type="domain" description="Pyrrolo-quinoline quinone repeat" evidence="3">
    <location>
        <begin position="751"/>
        <end position="858"/>
    </location>
</feature>
<dbReference type="InterPro" id="IPR015943">
    <property type="entry name" value="WD40/YVTN_repeat-like_dom_sf"/>
</dbReference>
<evidence type="ECO:0000313" key="5">
    <source>
        <dbReference type="Proteomes" id="UP000007799"/>
    </source>
</evidence>
<dbReference type="InterPro" id="IPR002372">
    <property type="entry name" value="PQQ_rpt_dom"/>
</dbReference>
<feature type="region of interest" description="Disordered" evidence="1">
    <location>
        <begin position="919"/>
        <end position="941"/>
    </location>
</feature>
<dbReference type="RefSeq" id="XP_004992230.1">
    <property type="nucleotide sequence ID" value="XM_004992173.1"/>
</dbReference>
<dbReference type="AlphaFoldDB" id="F2UEX7"/>
<dbReference type="KEGG" id="sre:PTSG_12493"/>
<gene>
    <name evidence="4" type="ORF">PTSG_12493</name>
</gene>
<evidence type="ECO:0000259" key="2">
    <source>
        <dbReference type="Pfam" id="PF00501"/>
    </source>
</evidence>
<evidence type="ECO:0000256" key="1">
    <source>
        <dbReference type="SAM" id="MobiDB-lite"/>
    </source>
</evidence>
<dbReference type="Pfam" id="PF13360">
    <property type="entry name" value="PQQ_2"/>
    <property type="match status" value="1"/>
</dbReference>
<dbReference type="Gene3D" id="2.130.10.10">
    <property type="entry name" value="YVTN repeat-like/Quinoprotein amine dehydrogenase"/>
    <property type="match status" value="2"/>
</dbReference>
<dbReference type="Gene3D" id="3.40.50.12780">
    <property type="entry name" value="N-terminal domain of ligase-like"/>
    <property type="match status" value="1"/>
</dbReference>
<dbReference type="eggNOG" id="KOG4649">
    <property type="taxonomic scope" value="Eukaryota"/>
</dbReference>
<dbReference type="Pfam" id="PF00501">
    <property type="entry name" value="AMP-binding"/>
    <property type="match status" value="1"/>
</dbReference>
<sequence>MTSSVNLESCLWVVERGGRRVDVEDATTDVSPEAPVHASLSTSVSAVERVLQYYCIPPSAVATAIAEVAALLNQVAGSVVCSHATPYWCAPILLAACQEAGCTFSAAKQGEACDTAVYVTDAPSHRDDLLGTVTLVAEEATPQRADMPQPSSPSQQHVSSITAILHLYRPARSEPTQHQPEPYLYRVPTSGTSGAPKIVSGTYTTIATVINDIQQYAELSSDDVVAVMSPPTFDPHVLDVFLALRTGASLVLLHPSIPMAGDLLLEAFTALRVTYACMVTTVFTELLQSQSTPAAPAVGEGTSAFPPSSCHLRHLFVGGEMFPSPTALLPAWNWSHRCRLWNIYGITERAVWQLLCPVTRPVVERCIAINTALPIGFPLPSVTAQLNDKGVLFVGGEYRSCLVSDNNNNNNNNTPPSTHHGLWSTGDVCARVADAELLRRLLAAARTTGPFFQILGRSDDMVKVRGKRVWLDAVARWLKVHWPNTRHAACLRYQTAGSVACRHRLVGVCATDTETPHTAAATATATAAPNEHVVTGAALSALNRRLREIFGVDVDAIVTTPTLTTTSHGKSWTLLRAKEVLQCAMEAAGVCVPSPLVAGWGAVSFASAGGDSLAAADVCRQLEAVPGVVYAAMLHSLMNDTLDACAHKLLAMATPADHRGAGSRSDVTRSADQGAHNTANQGVWACENVTVVRTRSRHPPTPTQTQTHTAADTVAGPATSPAACSCHVRWTQDMGACVDASPTLHVCDDDETGTHPQRRVYIGSHAGIFACLDAASGAVLWKDTFDGRIESAACISSCGRFVAVGCYTGEVRVYGGVTGERWFSTALPDAVRSPIRYDLGSRLFFVACYDGRLYALDPNRRTCFACRHPAPTTQGGPLAAPPCLLRCLQAPGEEGERDYERTHMDTAVVEEGVAAILRKQTSSPRHGSSPVTSSSTSTSSSRGTMALCITASLRGHVTCFQYDYEGDGKPGTGGDGSTCTMLEHLLWRHKATHPIFAAPVALAHAGSSPPRVLICLVNGVVMCMHAVQGQLLWRFNADADVFAAPLAAVVMPLRSSSSSREDPDTSTAPAPVPSRDRDEHGNCRASAVTTTGQWLIIVCTKAGAVIALSGHGDVLWRRAVGEHSITANATIVYPSGDDDDVHDVAQVAVVTTDGHLFLLPLFEEELGQRDGKRGCSRSVCQFGSHVFGTPSCVEDSMFLGTRDDMHLILQECKINQQEAAHPVASPQRKCQRLQLEVPFILDATEMKQLLDEHMEAREVTWEWGYSSWCCFGVGKSVTLC</sequence>
<dbReference type="PANTHER" id="PTHR44394:SF1">
    <property type="entry name" value="BETA-ALANINE-ACTIVATING ENZYME"/>
    <property type="match status" value="1"/>
</dbReference>
<dbReference type="SUPFAM" id="SSF56801">
    <property type="entry name" value="Acetyl-CoA synthetase-like"/>
    <property type="match status" value="1"/>
</dbReference>
<dbReference type="InParanoid" id="F2UEX7"/>
<name>F2UEX7_SALR5</name>
<dbReference type="Proteomes" id="UP000007799">
    <property type="component" value="Unassembled WGS sequence"/>
</dbReference>